<dbReference type="SUPFAM" id="SSF57701">
    <property type="entry name" value="Zn2/Cys6 DNA-binding domain"/>
    <property type="match status" value="1"/>
</dbReference>
<dbReference type="GeneID" id="25287207"/>
<feature type="compositionally biased region" description="Polar residues" evidence="7">
    <location>
        <begin position="93"/>
        <end position="104"/>
    </location>
</feature>
<dbReference type="SMART" id="SM00066">
    <property type="entry name" value="GAL4"/>
    <property type="match status" value="1"/>
</dbReference>
<feature type="compositionally biased region" description="Low complexity" evidence="7">
    <location>
        <begin position="116"/>
        <end position="135"/>
    </location>
</feature>
<comment type="subcellular location">
    <subcellularLocation>
        <location evidence="1">Nucleus</location>
    </subcellularLocation>
</comment>
<proteinExistence type="predicted"/>
<sequence>MPDHSADARSTAMIDEATGEMVTSIACYVCRKRKVKCNRLYPTCSNCSQTKQTCTYPRRVTRPGPKIGTVQSNRKRNGDLNAPAQSKKLKPTAQATNASTTLQRSIPPPLPGPAYAASVSQQPLSPSVSTSSTTASHLSRDITSLSFILHPSLELREVESHNELDKDLDTADDSSIISSACFALGIGVTEMHQLVDEFFDTFTSFQLFRRGNFFTKLHHIENLSQVKALLASIFMFSVRSRASSPHFTRGTGDSASQDANTSGHFCDLAIQYADNAITECDEHEEQLPLNVLQVLVLISHWLLSQSAHGRAWRYLGLAVRSAYDLNLHMVDCGKGPESHLLESPERWVADEEKRRAWWALWEMDVFASVIRRRPMAISWSQNQTLLPAEDDRWDKSEPQKSCFLSPSYVDRWKLLEKSGNQSAKAWFIIINSLMKDAQLFSSPMPHEATPTGEEDRETFKQLMAMHNVLHCTTEMLPHHLRYENQFLNFSPEDVDVADAPSMRARDANIYSIHLMTQLARMMTYKFYVFHMRLRWPQLQRELATMKEHTKKGTMPERQLGSIVPTNATRQALTLYIAASDSVVEIIQRTGGSHYKFVNPFFANTIWLAAAVQLLHRELVPPHSTDKVLISSNFELLCMTYRQFVKYWDMSDTLQKTLKSLETELQSLQILGKDVPFERRLSFDSQSVSYQAANRPASTASGLSGRDLDDTTGQPLRRRKTVSPGKGQILPVVLSL</sequence>
<dbReference type="GO" id="GO:0000981">
    <property type="term" value="F:DNA-binding transcription factor activity, RNA polymerase II-specific"/>
    <property type="evidence" value="ECO:0007669"/>
    <property type="project" value="InterPro"/>
</dbReference>
<evidence type="ECO:0000256" key="5">
    <source>
        <dbReference type="ARBA" id="ARBA00023163"/>
    </source>
</evidence>
<dbReference type="Gene3D" id="4.10.240.10">
    <property type="entry name" value="Zn(2)-C6 fungal-type DNA-binding domain"/>
    <property type="match status" value="1"/>
</dbReference>
<feature type="region of interest" description="Disordered" evidence="7">
    <location>
        <begin position="691"/>
        <end position="723"/>
    </location>
</feature>
<dbReference type="VEuPathDB" id="FungiDB:A1O9_12313"/>
<comment type="caution">
    <text evidence="9">The sequence shown here is derived from an EMBL/GenBank/DDBJ whole genome shotgun (WGS) entry which is preliminary data.</text>
</comment>
<dbReference type="CDD" id="cd00067">
    <property type="entry name" value="GAL4"/>
    <property type="match status" value="1"/>
</dbReference>
<feature type="region of interest" description="Disordered" evidence="7">
    <location>
        <begin position="56"/>
        <end position="135"/>
    </location>
</feature>
<organism evidence="9 10">
    <name type="scientific">Exophiala aquamarina CBS 119918</name>
    <dbReference type="NCBI Taxonomy" id="1182545"/>
    <lineage>
        <taxon>Eukaryota</taxon>
        <taxon>Fungi</taxon>
        <taxon>Dikarya</taxon>
        <taxon>Ascomycota</taxon>
        <taxon>Pezizomycotina</taxon>
        <taxon>Eurotiomycetes</taxon>
        <taxon>Chaetothyriomycetidae</taxon>
        <taxon>Chaetothyriales</taxon>
        <taxon>Herpotrichiellaceae</taxon>
        <taxon>Exophiala</taxon>
    </lineage>
</organism>
<evidence type="ECO:0000256" key="2">
    <source>
        <dbReference type="ARBA" id="ARBA00022723"/>
    </source>
</evidence>
<dbReference type="Pfam" id="PF04082">
    <property type="entry name" value="Fungal_trans"/>
    <property type="match status" value="1"/>
</dbReference>
<evidence type="ECO:0000256" key="4">
    <source>
        <dbReference type="ARBA" id="ARBA00023125"/>
    </source>
</evidence>
<keyword evidence="2" id="KW-0479">Metal-binding</keyword>
<dbReference type="OrthoDB" id="3862662at2759"/>
<dbReference type="GO" id="GO:0005634">
    <property type="term" value="C:nucleus"/>
    <property type="evidence" value="ECO:0007669"/>
    <property type="project" value="UniProtKB-SubCell"/>
</dbReference>
<keyword evidence="4" id="KW-0238">DNA-binding</keyword>
<dbReference type="EMBL" id="AMGV01000022">
    <property type="protein sequence ID" value="KEF51678.1"/>
    <property type="molecule type" value="Genomic_DNA"/>
</dbReference>
<evidence type="ECO:0000313" key="9">
    <source>
        <dbReference type="EMBL" id="KEF51678.1"/>
    </source>
</evidence>
<feature type="compositionally biased region" description="Polar residues" evidence="7">
    <location>
        <begin position="691"/>
        <end position="701"/>
    </location>
</feature>
<dbReference type="PANTHER" id="PTHR47338:SF10">
    <property type="entry name" value="TRANSCRIPTION FACTOR DOMAIN-CONTAINING PROTEIN-RELATED"/>
    <property type="match status" value="1"/>
</dbReference>
<evidence type="ECO:0000256" key="1">
    <source>
        <dbReference type="ARBA" id="ARBA00004123"/>
    </source>
</evidence>
<dbReference type="InterPro" id="IPR036864">
    <property type="entry name" value="Zn2-C6_fun-type_DNA-bd_sf"/>
</dbReference>
<protein>
    <recommendedName>
        <fullName evidence="8">Zn(2)-C6 fungal-type domain-containing protein</fullName>
    </recommendedName>
</protein>
<dbReference type="PROSITE" id="PS00463">
    <property type="entry name" value="ZN2_CY6_FUNGAL_1"/>
    <property type="match status" value="1"/>
</dbReference>
<keyword evidence="5" id="KW-0804">Transcription</keyword>
<dbReference type="HOGENOM" id="CLU_007531_1_1_1"/>
<dbReference type="STRING" id="1182545.A0A072NXC0"/>
<keyword evidence="3" id="KW-0805">Transcription regulation</keyword>
<accession>A0A072NXC0</accession>
<keyword evidence="10" id="KW-1185">Reference proteome</keyword>
<dbReference type="InterPro" id="IPR007219">
    <property type="entry name" value="XnlR_reg_dom"/>
</dbReference>
<dbReference type="GO" id="GO:0006351">
    <property type="term" value="P:DNA-templated transcription"/>
    <property type="evidence" value="ECO:0007669"/>
    <property type="project" value="InterPro"/>
</dbReference>
<gene>
    <name evidence="9" type="ORF">A1O9_12313</name>
</gene>
<dbReference type="SMART" id="SM00906">
    <property type="entry name" value="Fungal_trans"/>
    <property type="match status" value="1"/>
</dbReference>
<dbReference type="GO" id="GO:0003677">
    <property type="term" value="F:DNA binding"/>
    <property type="evidence" value="ECO:0007669"/>
    <property type="project" value="UniProtKB-KW"/>
</dbReference>
<name>A0A072NXC0_9EURO</name>
<dbReference type="InterPro" id="IPR050815">
    <property type="entry name" value="TF_fung"/>
</dbReference>
<dbReference type="AlphaFoldDB" id="A0A072NXC0"/>
<dbReference type="InterPro" id="IPR001138">
    <property type="entry name" value="Zn2Cys6_DnaBD"/>
</dbReference>
<evidence type="ECO:0000256" key="3">
    <source>
        <dbReference type="ARBA" id="ARBA00023015"/>
    </source>
</evidence>
<dbReference type="Proteomes" id="UP000027920">
    <property type="component" value="Unassembled WGS sequence"/>
</dbReference>
<evidence type="ECO:0000256" key="6">
    <source>
        <dbReference type="ARBA" id="ARBA00023242"/>
    </source>
</evidence>
<evidence type="ECO:0000259" key="8">
    <source>
        <dbReference type="PROSITE" id="PS50048"/>
    </source>
</evidence>
<evidence type="ECO:0000313" key="10">
    <source>
        <dbReference type="Proteomes" id="UP000027920"/>
    </source>
</evidence>
<dbReference type="RefSeq" id="XP_013254268.1">
    <property type="nucleotide sequence ID" value="XM_013398814.1"/>
</dbReference>
<dbReference type="GO" id="GO:0008270">
    <property type="term" value="F:zinc ion binding"/>
    <property type="evidence" value="ECO:0007669"/>
    <property type="project" value="InterPro"/>
</dbReference>
<evidence type="ECO:0000256" key="7">
    <source>
        <dbReference type="SAM" id="MobiDB-lite"/>
    </source>
</evidence>
<keyword evidence="6" id="KW-0539">Nucleus</keyword>
<reference evidence="9 10" key="1">
    <citation type="submission" date="2013-03" db="EMBL/GenBank/DDBJ databases">
        <title>The Genome Sequence of Exophiala aquamarina CBS 119918.</title>
        <authorList>
            <consortium name="The Broad Institute Genomics Platform"/>
            <person name="Cuomo C."/>
            <person name="de Hoog S."/>
            <person name="Gorbushina A."/>
            <person name="Walker B."/>
            <person name="Young S.K."/>
            <person name="Zeng Q."/>
            <person name="Gargeya S."/>
            <person name="Fitzgerald M."/>
            <person name="Haas B."/>
            <person name="Abouelleil A."/>
            <person name="Allen A.W."/>
            <person name="Alvarado L."/>
            <person name="Arachchi H.M."/>
            <person name="Berlin A.M."/>
            <person name="Chapman S.B."/>
            <person name="Gainer-Dewar J."/>
            <person name="Goldberg J."/>
            <person name="Griggs A."/>
            <person name="Gujja S."/>
            <person name="Hansen M."/>
            <person name="Howarth C."/>
            <person name="Imamovic A."/>
            <person name="Ireland A."/>
            <person name="Larimer J."/>
            <person name="McCowan C."/>
            <person name="Murphy C."/>
            <person name="Pearson M."/>
            <person name="Poon T.W."/>
            <person name="Priest M."/>
            <person name="Roberts A."/>
            <person name="Saif S."/>
            <person name="Shea T."/>
            <person name="Sisk P."/>
            <person name="Sykes S."/>
            <person name="Wortman J."/>
            <person name="Nusbaum C."/>
            <person name="Birren B."/>
        </authorList>
    </citation>
    <scope>NUCLEOTIDE SEQUENCE [LARGE SCALE GENOMIC DNA]</scope>
    <source>
        <strain evidence="9 10">CBS 119918</strain>
    </source>
</reference>
<dbReference type="PANTHER" id="PTHR47338">
    <property type="entry name" value="ZN(II)2CYS6 TRANSCRIPTION FACTOR (EUROFUNG)-RELATED"/>
    <property type="match status" value="1"/>
</dbReference>
<dbReference type="CDD" id="cd12148">
    <property type="entry name" value="fungal_TF_MHR"/>
    <property type="match status" value="1"/>
</dbReference>
<dbReference type="PROSITE" id="PS50048">
    <property type="entry name" value="ZN2_CY6_FUNGAL_2"/>
    <property type="match status" value="1"/>
</dbReference>
<feature type="domain" description="Zn(2)-C6 fungal-type" evidence="8">
    <location>
        <begin position="26"/>
        <end position="56"/>
    </location>
</feature>
<dbReference type="Pfam" id="PF00172">
    <property type="entry name" value="Zn_clus"/>
    <property type="match status" value="1"/>
</dbReference>